<dbReference type="Proteomes" id="UP000198809">
    <property type="component" value="Unassembled WGS sequence"/>
</dbReference>
<dbReference type="PANTHER" id="PTHR42760">
    <property type="entry name" value="SHORT-CHAIN DEHYDROGENASES/REDUCTASES FAMILY MEMBER"/>
    <property type="match status" value="1"/>
</dbReference>
<dbReference type="InterPro" id="IPR020904">
    <property type="entry name" value="Sc_DH/Rdtase_CS"/>
</dbReference>
<dbReference type="InterPro" id="IPR002347">
    <property type="entry name" value="SDR_fam"/>
</dbReference>
<dbReference type="NCBIfam" id="NF006070">
    <property type="entry name" value="PRK08213.1"/>
    <property type="match status" value="1"/>
</dbReference>
<dbReference type="NCBIfam" id="NF009466">
    <property type="entry name" value="PRK12826.1-2"/>
    <property type="match status" value="1"/>
</dbReference>
<dbReference type="PRINTS" id="PR00080">
    <property type="entry name" value="SDRFAMILY"/>
</dbReference>
<dbReference type="GO" id="GO:0016616">
    <property type="term" value="F:oxidoreductase activity, acting on the CH-OH group of donors, NAD or NADP as acceptor"/>
    <property type="evidence" value="ECO:0007669"/>
    <property type="project" value="TreeGrafter"/>
</dbReference>
<dbReference type="FunFam" id="3.40.50.720:FF:000084">
    <property type="entry name" value="Short-chain dehydrogenase reductase"/>
    <property type="match status" value="1"/>
</dbReference>
<dbReference type="NCBIfam" id="NF005559">
    <property type="entry name" value="PRK07231.1"/>
    <property type="match status" value="1"/>
</dbReference>
<gene>
    <name evidence="3" type="ORF">SAMN04487895_103431</name>
</gene>
<reference evidence="3 4" key="1">
    <citation type="submission" date="2016-10" db="EMBL/GenBank/DDBJ databases">
        <authorList>
            <person name="de Groot N.N."/>
        </authorList>
    </citation>
    <scope>NUCLEOTIDE SEQUENCE [LARGE SCALE GENOMIC DNA]</scope>
    <source>
        <strain evidence="3 4">CGMCC 1.10238</strain>
    </source>
</reference>
<dbReference type="PROSITE" id="PS00061">
    <property type="entry name" value="ADH_SHORT"/>
    <property type="match status" value="1"/>
</dbReference>
<dbReference type="SUPFAM" id="SSF51735">
    <property type="entry name" value="NAD(P)-binding Rossmann-fold domains"/>
    <property type="match status" value="1"/>
</dbReference>
<dbReference type="AlphaFoldDB" id="A0A1H8KFT8"/>
<proteinExistence type="inferred from homology"/>
<sequence>MKAGEAMNSLFNLSGKTAIVTGAGRGIGKSIALGLAESGANVVLSSRTQSELEEVANEIRKIGTESLVIPCDVTKPEDIQQVVDETKNRFGSIDILINNAGMTIKTPAEEYELDNWNRIIAVNLTGVFLFAQYAGREMIKQNRGRIINISSVGSTTALTGSVAYCASKGGVNMLTKVLAVEWAKYGVNVNGIAPSYIETPLVKTVSDAKEDFAGKVTERTPLGRMGHPNELAGAAVFLASDAASYITGETIFVDGGWTALGL</sequence>
<dbReference type="STRING" id="1333845.SAMN04487895_103431"/>
<comment type="similarity">
    <text evidence="1">Belongs to the short-chain dehydrogenases/reductases (SDR) family.</text>
</comment>
<name>A0A1H8KFT8_9BACL</name>
<evidence type="ECO:0000313" key="3">
    <source>
        <dbReference type="EMBL" id="SEN91843.1"/>
    </source>
</evidence>
<keyword evidence="2" id="KW-0560">Oxidoreductase</keyword>
<dbReference type="Pfam" id="PF13561">
    <property type="entry name" value="adh_short_C2"/>
    <property type="match status" value="1"/>
</dbReference>
<dbReference type="InterPro" id="IPR036291">
    <property type="entry name" value="NAD(P)-bd_dom_sf"/>
</dbReference>
<evidence type="ECO:0000256" key="2">
    <source>
        <dbReference type="ARBA" id="ARBA00023002"/>
    </source>
</evidence>
<organism evidence="3 4">
    <name type="scientific">Paenibacillus sophorae</name>
    <dbReference type="NCBI Taxonomy" id="1333845"/>
    <lineage>
        <taxon>Bacteria</taxon>
        <taxon>Bacillati</taxon>
        <taxon>Bacillota</taxon>
        <taxon>Bacilli</taxon>
        <taxon>Bacillales</taxon>
        <taxon>Paenibacillaceae</taxon>
        <taxon>Paenibacillus</taxon>
    </lineage>
</organism>
<evidence type="ECO:0000313" key="4">
    <source>
        <dbReference type="Proteomes" id="UP000198809"/>
    </source>
</evidence>
<accession>A0A1H8KFT8</accession>
<protein>
    <submittedName>
        <fullName evidence="3">Gluconate 5-dehydrogenase</fullName>
    </submittedName>
</protein>
<dbReference type="GO" id="GO:0008206">
    <property type="term" value="P:bile acid metabolic process"/>
    <property type="evidence" value="ECO:0007669"/>
    <property type="project" value="UniProtKB-ARBA"/>
</dbReference>
<dbReference type="Gene3D" id="3.40.50.720">
    <property type="entry name" value="NAD(P)-binding Rossmann-like Domain"/>
    <property type="match status" value="1"/>
</dbReference>
<evidence type="ECO:0000256" key="1">
    <source>
        <dbReference type="ARBA" id="ARBA00006484"/>
    </source>
</evidence>
<dbReference type="EMBL" id="FODH01000003">
    <property type="protein sequence ID" value="SEN91843.1"/>
    <property type="molecule type" value="Genomic_DNA"/>
</dbReference>
<dbReference type="GO" id="GO:0048038">
    <property type="term" value="F:quinone binding"/>
    <property type="evidence" value="ECO:0007669"/>
    <property type="project" value="TreeGrafter"/>
</dbReference>
<dbReference type="PRINTS" id="PR00081">
    <property type="entry name" value="GDHRDH"/>
</dbReference>
<dbReference type="PANTHER" id="PTHR42760:SF133">
    <property type="entry name" value="3-OXOACYL-[ACYL-CARRIER-PROTEIN] REDUCTASE"/>
    <property type="match status" value="1"/>
</dbReference>
<dbReference type="GO" id="GO:0006633">
    <property type="term" value="P:fatty acid biosynthetic process"/>
    <property type="evidence" value="ECO:0007669"/>
    <property type="project" value="TreeGrafter"/>
</dbReference>